<dbReference type="GO" id="GO:0005524">
    <property type="term" value="F:ATP binding"/>
    <property type="evidence" value="ECO:0007669"/>
    <property type="project" value="UniProtKB-UniRule"/>
</dbReference>
<comment type="subunit">
    <text evidence="4 15">Monomer.</text>
</comment>
<feature type="short sequence motif" description="'KMSKS' region" evidence="15">
    <location>
        <begin position="602"/>
        <end position="606"/>
    </location>
</feature>
<dbReference type="InterPro" id="IPR009080">
    <property type="entry name" value="tRNAsynth_Ia_anticodon-bd"/>
</dbReference>
<feature type="domain" description="Methionyl/Valyl/Leucyl/Isoleucyl-tRNA synthetase anticodon-binding" evidence="17">
    <location>
        <begin position="687"/>
        <end position="831"/>
    </location>
</feature>
<comment type="similarity">
    <text evidence="3 15">Belongs to the class-I aminoacyl-tRNA synthetase family. IleS type 2 subfamily.</text>
</comment>
<dbReference type="Gene3D" id="3.90.740.10">
    <property type="entry name" value="Valyl/Leucyl/Isoleucyl-tRNA synthetase, editing domain"/>
    <property type="match status" value="1"/>
</dbReference>
<organism evidence="18">
    <name type="scientific">Caldilineaceae bacterium SB0662_bin_9</name>
    <dbReference type="NCBI Taxonomy" id="2605258"/>
    <lineage>
        <taxon>Bacteria</taxon>
        <taxon>Bacillati</taxon>
        <taxon>Chloroflexota</taxon>
        <taxon>Caldilineae</taxon>
        <taxon>Caldilineales</taxon>
        <taxon>Caldilineaceae</taxon>
    </lineage>
</organism>
<dbReference type="FunFam" id="3.40.50.620:FF:000075">
    <property type="entry name" value="Isoleucine--tRNA ligase"/>
    <property type="match status" value="1"/>
</dbReference>
<feature type="short sequence motif" description="'HIGH' region" evidence="15">
    <location>
        <begin position="56"/>
        <end position="66"/>
    </location>
</feature>
<evidence type="ECO:0000256" key="2">
    <source>
        <dbReference type="ARBA" id="ARBA00004496"/>
    </source>
</evidence>
<proteinExistence type="inferred from homology"/>
<dbReference type="Gene3D" id="1.10.730.10">
    <property type="entry name" value="Isoleucyl-tRNA Synthetase, Domain 1"/>
    <property type="match status" value="1"/>
</dbReference>
<dbReference type="Pfam" id="PF08264">
    <property type="entry name" value="Anticodon_1"/>
    <property type="match status" value="1"/>
</dbReference>
<dbReference type="GO" id="GO:0004822">
    <property type="term" value="F:isoleucine-tRNA ligase activity"/>
    <property type="evidence" value="ECO:0007669"/>
    <property type="project" value="UniProtKB-UniRule"/>
</dbReference>
<evidence type="ECO:0000256" key="3">
    <source>
        <dbReference type="ARBA" id="ARBA00007078"/>
    </source>
</evidence>
<dbReference type="InterPro" id="IPR002300">
    <property type="entry name" value="aa-tRNA-synth_Ia"/>
</dbReference>
<evidence type="ECO:0000256" key="9">
    <source>
        <dbReference type="ARBA" id="ARBA00022833"/>
    </source>
</evidence>
<evidence type="ECO:0000256" key="10">
    <source>
        <dbReference type="ARBA" id="ARBA00022840"/>
    </source>
</evidence>
<protein>
    <recommendedName>
        <fullName evidence="15">Isoleucine--tRNA ligase</fullName>
        <ecNumber evidence="15">6.1.1.5</ecNumber>
    </recommendedName>
    <alternativeName>
        <fullName evidence="15">Isoleucyl-tRNA synthetase</fullName>
        <shortName evidence="15">IleRS</shortName>
    </alternativeName>
</protein>
<dbReference type="SUPFAM" id="SSF47323">
    <property type="entry name" value="Anticodon-binding domain of a subclass of class I aminoacyl-tRNA synthetases"/>
    <property type="match status" value="2"/>
</dbReference>
<dbReference type="InterPro" id="IPR013155">
    <property type="entry name" value="M/V/L/I-tRNA-synth_anticd-bd"/>
</dbReference>
<feature type="binding site" evidence="15">
    <location>
        <position position="605"/>
    </location>
    <ligand>
        <name>ATP</name>
        <dbReference type="ChEBI" id="CHEBI:30616"/>
    </ligand>
</feature>
<comment type="caution">
    <text evidence="18">The sequence shown here is derived from an EMBL/GenBank/DDBJ whole genome shotgun (WGS) entry which is preliminary data.</text>
</comment>
<comment type="domain">
    <text evidence="15">IleRS has two distinct active sites: one for aminoacylation and one for editing. The misactivated valine is translocated from the active site to the editing site, which sterically excludes the correctly activated isoleucine. The single editing site contains two valyl binding pockets, one specific for each substrate (Val-AMP or Val-tRNA(Ile)).</text>
</comment>
<dbReference type="InterPro" id="IPR033709">
    <property type="entry name" value="Anticodon_Ile_ABEc"/>
</dbReference>
<dbReference type="Pfam" id="PF00133">
    <property type="entry name" value="tRNA-synt_1"/>
    <property type="match status" value="1"/>
</dbReference>
<gene>
    <name evidence="15" type="primary">ileS</name>
    <name evidence="18" type="ORF">F4Y08_05850</name>
</gene>
<dbReference type="GO" id="GO:0008270">
    <property type="term" value="F:zinc ion binding"/>
    <property type="evidence" value="ECO:0007669"/>
    <property type="project" value="UniProtKB-UniRule"/>
</dbReference>
<accession>A0A6B1DRP2</accession>
<dbReference type="InterPro" id="IPR023586">
    <property type="entry name" value="Ile-tRNA-ligase_type2"/>
</dbReference>
<evidence type="ECO:0000256" key="8">
    <source>
        <dbReference type="ARBA" id="ARBA00022741"/>
    </source>
</evidence>
<dbReference type="EC" id="6.1.1.5" evidence="15"/>
<dbReference type="GO" id="GO:0006428">
    <property type="term" value="P:isoleucyl-tRNA aminoacylation"/>
    <property type="evidence" value="ECO:0007669"/>
    <property type="project" value="UniProtKB-UniRule"/>
</dbReference>
<keyword evidence="8 15" id="KW-0547">Nucleotide-binding</keyword>
<sequence>MSKSDVKAVFAPVSAGVDYAAMEEDILKRWRELSLLERIQEERADGEDFTFFEGPPTANGPPGIHHVLARAFKDMFPRYRTMQGWRVLRKGGWDTHGLPVEIEVEKALGLGGKKAIEDFGIAEFNRLCRKSVSEYIGDWEAMTDRMAFMVDMNDPYVTFKNEYVESLWWICKQLWDKDLLFQGFKSVPYCPRCGTPLSSHELSLGYKDDAEDPSVYVKFKLADEEATYFLAWTTTPWTLPGNAALAVGPDLDYVQVRTESGECYWLAAERLSAVLPAGFEETARCKGSDLVGRRYEPLYSFLPVSANHAYVAEADFVTTGDGTGIVHVAPAFGADDLALGQELGLPVIQTVLPDGTFRAEVKPWAGQFVKDADPGIIKDLDARGLLLKAETYLHTYPFCWRCDAPLLYYAKETWYIRTSALRERLVELNREVNWYPDHIKNGRFGRWLENNVDWALGRDRYWGTPLPIWRSDAPGSTHAVCIGSVAELAELSGRDLTDLDLHRPFVDEITWPAPDGGTMRRVTEVADCWFDSGAMPVAQWHHPFANREQWETHRQADFICEAIDQTRGWFYTLHAISSLLFDQPAYRNVICLGHILDAEGRKMSKSLGNVVNPWDVMNRYGADATRWTLYSSAPPGNSRRFSLDLVAETVNKFLNRLWNSYSFQVTYANLAGWAPEATSEPSKHPLDRWLLAELQSLVRRVTDSYDTYNVLGCTRPVVRFVERMSNWYVRLNRRRFWDGDAAALQTLHTTLVTLSRLIAPAAPFVAEAIHENLATKTGRDAPISVHLCRWPEVDESLENQDLTAAMSVVQEVARLGLAARQSAGIKVRTPLAQAVVQLASPEERVAVADFSQLLCDELNVKRISLESTDNLQETVVFPLPRQLGQKYGAGYPRIRDAMAAMDQEELARAFTGGRSVALDIDSDTFEIAAEEVEVRKTPKAGFAVADRPGRLVAVATDLTPELKREGLARELVRHVQQRRKELDLAISDRIHLELCSDDPELARIIDEHGTWLRAETLCTDLQLADTKPAGEGKVPQVTLTNGTVAIHVRKAEQIKGA</sequence>
<evidence type="ECO:0000256" key="7">
    <source>
        <dbReference type="ARBA" id="ARBA00022723"/>
    </source>
</evidence>
<dbReference type="HAMAP" id="MF_02003">
    <property type="entry name" value="Ile_tRNA_synth_type2"/>
    <property type="match status" value="1"/>
</dbReference>
<dbReference type="AlphaFoldDB" id="A0A6B1DRP2"/>
<dbReference type="CDD" id="cd00818">
    <property type="entry name" value="IleRS_core"/>
    <property type="match status" value="1"/>
</dbReference>
<evidence type="ECO:0000256" key="6">
    <source>
        <dbReference type="ARBA" id="ARBA00022598"/>
    </source>
</evidence>
<comment type="subcellular location">
    <subcellularLocation>
        <location evidence="2 15">Cytoplasm</location>
    </subcellularLocation>
</comment>
<dbReference type="CDD" id="cd07961">
    <property type="entry name" value="Anticodon_Ia_Ile_ABEc"/>
    <property type="match status" value="1"/>
</dbReference>
<dbReference type="InterPro" id="IPR014729">
    <property type="entry name" value="Rossmann-like_a/b/a_fold"/>
</dbReference>
<dbReference type="PANTHER" id="PTHR42780">
    <property type="entry name" value="SOLEUCYL-TRNA SYNTHETASE"/>
    <property type="match status" value="1"/>
</dbReference>
<evidence type="ECO:0000256" key="15">
    <source>
        <dbReference type="HAMAP-Rule" id="MF_02003"/>
    </source>
</evidence>
<dbReference type="NCBIfam" id="TIGR00392">
    <property type="entry name" value="ileS"/>
    <property type="match status" value="1"/>
</dbReference>
<dbReference type="FunFam" id="3.40.50.620:FF:000063">
    <property type="entry name" value="Isoleucine--tRNA ligase"/>
    <property type="match status" value="1"/>
</dbReference>
<evidence type="ECO:0000259" key="16">
    <source>
        <dbReference type="Pfam" id="PF00133"/>
    </source>
</evidence>
<evidence type="ECO:0000256" key="4">
    <source>
        <dbReference type="ARBA" id="ARBA00011245"/>
    </source>
</evidence>
<evidence type="ECO:0000256" key="13">
    <source>
        <dbReference type="ARBA" id="ARBA00025217"/>
    </source>
</evidence>
<evidence type="ECO:0000256" key="5">
    <source>
        <dbReference type="ARBA" id="ARBA00022490"/>
    </source>
</evidence>
<evidence type="ECO:0000256" key="12">
    <source>
        <dbReference type="ARBA" id="ARBA00023146"/>
    </source>
</evidence>
<keyword evidence="9 15" id="KW-0862">Zinc</keyword>
<dbReference type="GO" id="GO:0002161">
    <property type="term" value="F:aminoacyl-tRNA deacylase activity"/>
    <property type="evidence" value="ECO:0007669"/>
    <property type="project" value="InterPro"/>
</dbReference>
<dbReference type="GO" id="GO:0005737">
    <property type="term" value="C:cytoplasm"/>
    <property type="evidence" value="ECO:0007669"/>
    <property type="project" value="UniProtKB-SubCell"/>
</dbReference>
<evidence type="ECO:0000256" key="11">
    <source>
        <dbReference type="ARBA" id="ARBA00022917"/>
    </source>
</evidence>
<dbReference type="SUPFAM" id="SSF52374">
    <property type="entry name" value="Nucleotidylyl transferase"/>
    <property type="match status" value="1"/>
</dbReference>
<evidence type="ECO:0000259" key="17">
    <source>
        <dbReference type="Pfam" id="PF08264"/>
    </source>
</evidence>
<name>A0A6B1DRP2_9CHLR</name>
<dbReference type="SUPFAM" id="SSF50677">
    <property type="entry name" value="ValRS/IleRS/LeuRS editing domain"/>
    <property type="match status" value="1"/>
</dbReference>
<keyword evidence="5 15" id="KW-0963">Cytoplasm</keyword>
<dbReference type="Pfam" id="PF19302">
    <property type="entry name" value="DUF5915"/>
    <property type="match status" value="1"/>
</dbReference>
<evidence type="ECO:0000256" key="14">
    <source>
        <dbReference type="ARBA" id="ARBA00048359"/>
    </source>
</evidence>
<dbReference type="EMBL" id="VXPY01000037">
    <property type="protein sequence ID" value="MYD89851.1"/>
    <property type="molecule type" value="Genomic_DNA"/>
</dbReference>
<comment type="catalytic activity">
    <reaction evidence="14 15">
        <text>tRNA(Ile) + L-isoleucine + ATP = L-isoleucyl-tRNA(Ile) + AMP + diphosphate</text>
        <dbReference type="Rhea" id="RHEA:11060"/>
        <dbReference type="Rhea" id="RHEA-COMP:9666"/>
        <dbReference type="Rhea" id="RHEA-COMP:9695"/>
        <dbReference type="ChEBI" id="CHEBI:30616"/>
        <dbReference type="ChEBI" id="CHEBI:33019"/>
        <dbReference type="ChEBI" id="CHEBI:58045"/>
        <dbReference type="ChEBI" id="CHEBI:78442"/>
        <dbReference type="ChEBI" id="CHEBI:78528"/>
        <dbReference type="ChEBI" id="CHEBI:456215"/>
        <dbReference type="EC" id="6.1.1.5"/>
    </reaction>
</comment>
<dbReference type="InterPro" id="IPR009008">
    <property type="entry name" value="Val/Leu/Ile-tRNA-synth_edit"/>
</dbReference>
<dbReference type="Gene3D" id="3.40.50.620">
    <property type="entry name" value="HUPs"/>
    <property type="match status" value="2"/>
</dbReference>
<keyword evidence="10 15" id="KW-0067">ATP-binding</keyword>
<keyword evidence="6 15" id="KW-0436">Ligase</keyword>
<dbReference type="PRINTS" id="PR00984">
    <property type="entry name" value="TRNASYNTHILE"/>
</dbReference>
<keyword evidence="12 15" id="KW-0030">Aminoacyl-tRNA synthetase</keyword>
<keyword evidence="7 15" id="KW-0479">Metal-binding</keyword>
<dbReference type="PANTHER" id="PTHR42780:SF1">
    <property type="entry name" value="ISOLEUCINE--TRNA LIGASE, CYTOPLASMIC"/>
    <property type="match status" value="1"/>
</dbReference>
<dbReference type="InterPro" id="IPR002301">
    <property type="entry name" value="Ile-tRNA-ligase"/>
</dbReference>
<evidence type="ECO:0000256" key="1">
    <source>
        <dbReference type="ARBA" id="ARBA00001947"/>
    </source>
</evidence>
<evidence type="ECO:0000313" key="18">
    <source>
        <dbReference type="EMBL" id="MYD89851.1"/>
    </source>
</evidence>
<feature type="domain" description="Aminoacyl-tRNA synthetase class Ia" evidence="16">
    <location>
        <begin position="26"/>
        <end position="634"/>
    </location>
</feature>
<reference evidence="18" key="1">
    <citation type="submission" date="2019-09" db="EMBL/GenBank/DDBJ databases">
        <title>Characterisation of the sponge microbiome using genome-centric metagenomics.</title>
        <authorList>
            <person name="Engelberts J.P."/>
            <person name="Robbins S.J."/>
            <person name="De Goeij J.M."/>
            <person name="Aranda M."/>
            <person name="Bell S.C."/>
            <person name="Webster N.S."/>
        </authorList>
    </citation>
    <scope>NUCLEOTIDE SEQUENCE</scope>
    <source>
        <strain evidence="18">SB0662_bin_9</strain>
    </source>
</reference>
<dbReference type="GO" id="GO:0000049">
    <property type="term" value="F:tRNA binding"/>
    <property type="evidence" value="ECO:0007669"/>
    <property type="project" value="InterPro"/>
</dbReference>
<comment type="function">
    <text evidence="13 15">Catalyzes the attachment of isoleucine to tRNA(Ile). As IleRS can inadvertently accommodate and process structurally similar amino acids such as valine, to avoid such errors it has two additional distinct tRNA(Ile)-dependent editing activities. One activity is designated as 'pretransfer' editing and involves the hydrolysis of activated Val-AMP. The other activity is designated 'posttransfer' editing and involves deacylation of mischarged Val-tRNA(Ile).</text>
</comment>
<keyword evidence="11 15" id="KW-0648">Protein biosynthesis</keyword>
<comment type="cofactor">
    <cofactor evidence="1 15">
        <name>Zn(2+)</name>
        <dbReference type="ChEBI" id="CHEBI:29105"/>
    </cofactor>
</comment>